<dbReference type="InterPro" id="IPR000210">
    <property type="entry name" value="BTB/POZ_dom"/>
</dbReference>
<dbReference type="Proteomes" id="UP000034805">
    <property type="component" value="Unassembled WGS sequence"/>
</dbReference>
<dbReference type="InterPro" id="IPR011333">
    <property type="entry name" value="SKP1/BTB/POZ_sf"/>
</dbReference>
<dbReference type="OrthoDB" id="45365at2759"/>
<dbReference type="STRING" id="113540.ENSSFOP00015031754"/>
<dbReference type="CDD" id="cd18486">
    <property type="entry name" value="BACK_KBTBD13"/>
    <property type="match status" value="1"/>
</dbReference>
<organism evidence="5 6">
    <name type="scientific">Scleropages formosus</name>
    <name type="common">Asian bonytongue</name>
    <name type="synonym">Osteoglossum formosum</name>
    <dbReference type="NCBI Taxonomy" id="113540"/>
    <lineage>
        <taxon>Eukaryota</taxon>
        <taxon>Metazoa</taxon>
        <taxon>Chordata</taxon>
        <taxon>Craniata</taxon>
        <taxon>Vertebrata</taxon>
        <taxon>Euteleostomi</taxon>
        <taxon>Actinopterygii</taxon>
        <taxon>Neopterygii</taxon>
        <taxon>Teleostei</taxon>
        <taxon>Osteoglossocephala</taxon>
        <taxon>Osteoglossomorpha</taxon>
        <taxon>Osteoglossiformes</taxon>
        <taxon>Osteoglossidae</taxon>
        <taxon>Scleropages</taxon>
    </lineage>
</organism>
<evidence type="ECO:0000256" key="2">
    <source>
        <dbReference type="ARBA" id="ARBA00022737"/>
    </source>
</evidence>
<feature type="domain" description="BTB" evidence="4">
    <location>
        <begin position="27"/>
        <end position="85"/>
    </location>
</feature>
<dbReference type="Pfam" id="PF24681">
    <property type="entry name" value="Kelch_KLHDC2_KLHL20_DRC7"/>
    <property type="match status" value="1"/>
</dbReference>
<proteinExistence type="predicted"/>
<dbReference type="SUPFAM" id="SSF117281">
    <property type="entry name" value="Kelch motif"/>
    <property type="match status" value="1"/>
</dbReference>
<dbReference type="InterPro" id="IPR052392">
    <property type="entry name" value="Kelch-BTB_domain-containing"/>
</dbReference>
<evidence type="ECO:0000313" key="5">
    <source>
        <dbReference type="EMBL" id="KPP69421.1"/>
    </source>
</evidence>
<evidence type="ECO:0000256" key="1">
    <source>
        <dbReference type="ARBA" id="ARBA00022441"/>
    </source>
</evidence>
<sequence length="496" mass="55641">MEDGSCHDPGEAPEEQNGHPTQGLQIGSLRIRVERSTFVVNRDLLTEHCEYFRALFQSGMKECQQQEIHIRGLSATGFSIMLRILGGERPILAADELVQAIESAAFLQVGLLTKHLIDITNSDNCLLMYHAAAEYGLLDLYRSAALFIRDMYRDLEVDMRCLPEELIEYVKSLIPSAFVAVGTHSSCTAEELPHAATRTICYLDEDEKDWKVLTSLPKEASTSMAGVTVLSNKLYIVGGICGIQKQVVESCFCYDPLNNTWSTLASPQQLRYNFTLVGHEDRLYAIGGEYERKVMSSVEVFDVSAGSWSLACHLPRPVASAACAVAMRRIFVCLWQPMETTEIYEYIPAKDTWVLVTTLLRHQSYGHCMVAHRDNLYVMRNGPSDDFLRCMMDCYNVTSGQWVALPGHYANSKGALFTAVVRGDSVFTVNRTLTLEYTIENNKWKARSEMQGFPRSGSMWTFLLRLPKTCKGQGNGSVLLNTNIPDLQNPFVHHSI</sequence>
<dbReference type="SMART" id="SM00612">
    <property type="entry name" value="Kelch"/>
    <property type="match status" value="2"/>
</dbReference>
<keyword evidence="1" id="KW-0880">Kelch repeat</keyword>
<dbReference type="Pfam" id="PF00651">
    <property type="entry name" value="BTB"/>
    <property type="match status" value="1"/>
</dbReference>
<evidence type="ECO:0000313" key="6">
    <source>
        <dbReference type="Proteomes" id="UP000034805"/>
    </source>
</evidence>
<dbReference type="Gene3D" id="2.120.10.80">
    <property type="entry name" value="Kelch-type beta propeller"/>
    <property type="match status" value="1"/>
</dbReference>
<reference evidence="5 6" key="1">
    <citation type="submission" date="2015-08" db="EMBL/GenBank/DDBJ databases">
        <title>The genome of the Asian arowana (Scleropages formosus).</title>
        <authorList>
            <person name="Tan M.H."/>
            <person name="Gan H.M."/>
            <person name="Croft L.J."/>
            <person name="Austin C.M."/>
        </authorList>
    </citation>
    <scope>NUCLEOTIDE SEQUENCE [LARGE SCALE GENOMIC DNA]</scope>
    <source>
        <strain evidence="5">Aro1</strain>
    </source>
</reference>
<dbReference type="PANTHER" id="PTHR46375:SF3">
    <property type="entry name" value="KELCH REPEAT AND BTB DOMAIN-CONTAINING PROTEIN 13"/>
    <property type="match status" value="1"/>
</dbReference>
<evidence type="ECO:0000259" key="4">
    <source>
        <dbReference type="PROSITE" id="PS50097"/>
    </source>
</evidence>
<dbReference type="InterPro" id="IPR006652">
    <property type="entry name" value="Kelch_1"/>
</dbReference>
<dbReference type="PROSITE" id="PS50097">
    <property type="entry name" value="BTB"/>
    <property type="match status" value="1"/>
</dbReference>
<dbReference type="Gene3D" id="3.30.710.10">
    <property type="entry name" value="Potassium Channel Kv1.1, Chain A"/>
    <property type="match status" value="1"/>
</dbReference>
<gene>
    <name evidence="5" type="ORF">Z043_111827</name>
</gene>
<feature type="region of interest" description="Disordered" evidence="3">
    <location>
        <begin position="1"/>
        <end position="24"/>
    </location>
</feature>
<keyword evidence="2" id="KW-0677">Repeat</keyword>
<dbReference type="PANTHER" id="PTHR46375">
    <property type="entry name" value="KELCH REPEAT AND BTB DOMAIN-CONTAINING PROTEIN 13-RELATED"/>
    <property type="match status" value="1"/>
</dbReference>
<name>A0A0P7UHZ6_SCLFO</name>
<dbReference type="AlphaFoldDB" id="A0A0P7UHZ6"/>
<comment type="caution">
    <text evidence="5">The sequence shown here is derived from an EMBL/GenBank/DDBJ whole genome shotgun (WGS) entry which is preliminary data.</text>
</comment>
<evidence type="ECO:0000256" key="3">
    <source>
        <dbReference type="SAM" id="MobiDB-lite"/>
    </source>
</evidence>
<feature type="compositionally biased region" description="Basic and acidic residues" evidence="3">
    <location>
        <begin position="1"/>
        <end position="10"/>
    </location>
</feature>
<dbReference type="EMBL" id="JARO02003964">
    <property type="protein sequence ID" value="KPP69421.1"/>
    <property type="molecule type" value="Genomic_DNA"/>
</dbReference>
<dbReference type="KEGG" id="sfm:108920879"/>
<dbReference type="InterPro" id="IPR015915">
    <property type="entry name" value="Kelch-typ_b-propeller"/>
</dbReference>
<accession>A0A0P7UHZ6</accession>
<protein>
    <submittedName>
        <fullName evidence="5">Kelch repeat and BTB domain-containing protein 13-like</fullName>
    </submittedName>
</protein>
<dbReference type="SUPFAM" id="SSF54695">
    <property type="entry name" value="POZ domain"/>
    <property type="match status" value="1"/>
</dbReference>